<organism evidence="1 2">
    <name type="scientific">Streptomyces bambusae</name>
    <dbReference type="NCBI Taxonomy" id="1550616"/>
    <lineage>
        <taxon>Bacteria</taxon>
        <taxon>Bacillati</taxon>
        <taxon>Actinomycetota</taxon>
        <taxon>Actinomycetes</taxon>
        <taxon>Kitasatosporales</taxon>
        <taxon>Streptomycetaceae</taxon>
        <taxon>Streptomyces</taxon>
    </lineage>
</organism>
<protein>
    <submittedName>
        <fullName evidence="1">AfsR family transcriptional regulator</fullName>
    </submittedName>
</protein>
<reference evidence="1 2" key="1">
    <citation type="submission" date="2019-12" db="EMBL/GenBank/DDBJ databases">
        <title>Genome sequence of Streptomyces bambusae.</title>
        <authorList>
            <person name="Bansal K."/>
            <person name="Choksket S."/>
            <person name="Korpole S."/>
            <person name="Patil P.B."/>
        </authorList>
    </citation>
    <scope>NUCLEOTIDE SEQUENCE [LARGE SCALE GENOMIC DNA]</scope>
    <source>
        <strain evidence="1 2">SK60</strain>
    </source>
</reference>
<keyword evidence="2" id="KW-1185">Reference proteome</keyword>
<accession>A0ABS6ZHJ7</accession>
<dbReference type="EMBL" id="WTFF01000751">
    <property type="protein sequence ID" value="MBW5487226.1"/>
    <property type="molecule type" value="Genomic_DNA"/>
</dbReference>
<evidence type="ECO:0000313" key="2">
    <source>
        <dbReference type="Proteomes" id="UP000812013"/>
    </source>
</evidence>
<feature type="non-terminal residue" evidence="1">
    <location>
        <position position="172"/>
    </location>
</feature>
<evidence type="ECO:0000313" key="1">
    <source>
        <dbReference type="EMBL" id="MBW5487226.1"/>
    </source>
</evidence>
<gene>
    <name evidence="1" type="ORF">GPJ59_36855</name>
</gene>
<proteinExistence type="predicted"/>
<sequence>MYKAKAGELAALCDGLPLALRLAAARLAARPRLALRDMVAGLVDEHQRLSLLSGEDLGVEATLRMSVQQLPSDSALLFRQLALHVGSELDGGAAAALSGLPPLAARAALEGLAAAHLVEERTRDRYLMHDLTRLYARSFAARADSAGLRRLLVHYLAAARAAVAAAEPGSQP</sequence>
<comment type="caution">
    <text evidence="1">The sequence shown here is derived from an EMBL/GenBank/DDBJ whole genome shotgun (WGS) entry which is preliminary data.</text>
</comment>
<dbReference type="Proteomes" id="UP000812013">
    <property type="component" value="Unassembled WGS sequence"/>
</dbReference>
<name>A0ABS6ZHJ7_9ACTN</name>